<gene>
    <name evidence="1" type="ORF">ColLi_09280</name>
</gene>
<accession>A0AA37LVX3</accession>
<name>A0AA37LVX3_9PEZI</name>
<dbReference type="InterPro" id="IPR053143">
    <property type="entry name" value="Arylsulfate_ST"/>
</dbReference>
<dbReference type="EMBL" id="BPPX01000021">
    <property type="protein sequence ID" value="GJC86442.1"/>
    <property type="molecule type" value="Genomic_DNA"/>
</dbReference>
<comment type="caution">
    <text evidence="1">The sequence shown here is derived from an EMBL/GenBank/DDBJ whole genome shotgun (WGS) entry which is preliminary data.</text>
</comment>
<dbReference type="Proteomes" id="UP001055172">
    <property type="component" value="Unassembled WGS sequence"/>
</dbReference>
<dbReference type="PANTHER" id="PTHR35340">
    <property type="entry name" value="PQQ ENZYME REPEAT PROTEIN-RELATED"/>
    <property type="match status" value="1"/>
</dbReference>
<protein>
    <submittedName>
        <fullName evidence="1">Uncharacterized protein</fullName>
    </submittedName>
</protein>
<organism evidence="1 2">
    <name type="scientific">Colletotrichum liriopes</name>
    <dbReference type="NCBI Taxonomy" id="708192"/>
    <lineage>
        <taxon>Eukaryota</taxon>
        <taxon>Fungi</taxon>
        <taxon>Dikarya</taxon>
        <taxon>Ascomycota</taxon>
        <taxon>Pezizomycotina</taxon>
        <taxon>Sordariomycetes</taxon>
        <taxon>Hypocreomycetidae</taxon>
        <taxon>Glomerellales</taxon>
        <taxon>Glomerellaceae</taxon>
        <taxon>Colletotrichum</taxon>
        <taxon>Colletotrichum spaethianum species complex</taxon>
    </lineage>
</organism>
<evidence type="ECO:0000313" key="1">
    <source>
        <dbReference type="EMBL" id="GJC86442.1"/>
    </source>
</evidence>
<proteinExistence type="predicted"/>
<evidence type="ECO:0000313" key="2">
    <source>
        <dbReference type="Proteomes" id="UP001055172"/>
    </source>
</evidence>
<dbReference type="AlphaFoldDB" id="A0AA37LVX3"/>
<reference evidence="1 2" key="1">
    <citation type="submission" date="2021-07" db="EMBL/GenBank/DDBJ databases">
        <title>Genome data of Colletotrichum spaethianum.</title>
        <authorList>
            <person name="Utami Y.D."/>
            <person name="Hiruma K."/>
        </authorList>
    </citation>
    <scope>NUCLEOTIDE SEQUENCE [LARGE SCALE GENOMIC DNA]</scope>
    <source>
        <strain evidence="1 2">MAFF 242679</strain>
    </source>
</reference>
<dbReference type="PANTHER" id="PTHR35340:SF9">
    <property type="entry name" value="ASST-DOMAIN-CONTAINING PROTEIN"/>
    <property type="match status" value="1"/>
</dbReference>
<keyword evidence="2" id="KW-1185">Reference proteome</keyword>
<sequence>MLPNTNVFVNWGEAGAITEFSEDGEVLFHAYLDSGGYSVQNYRGFRSNWTGNPREEPVLLAMYGVAAGEIDAYISWNGDTEVAVWKFYAEPLEDRNQERILLGQVRRTGFETYLKLDSGTVTGEILVSAQALDASNRVLANTNSVVILRNPLGPSGLSGKPSQEVSFEEL</sequence>